<keyword evidence="3" id="KW-1185">Reference proteome</keyword>
<proteinExistence type="predicted"/>
<evidence type="ECO:0000313" key="3">
    <source>
        <dbReference type="Proteomes" id="UP001194468"/>
    </source>
</evidence>
<organism evidence="2 3">
    <name type="scientific">Boletus edulis BED1</name>
    <dbReference type="NCBI Taxonomy" id="1328754"/>
    <lineage>
        <taxon>Eukaryota</taxon>
        <taxon>Fungi</taxon>
        <taxon>Dikarya</taxon>
        <taxon>Basidiomycota</taxon>
        <taxon>Agaricomycotina</taxon>
        <taxon>Agaricomycetes</taxon>
        <taxon>Agaricomycetidae</taxon>
        <taxon>Boletales</taxon>
        <taxon>Boletineae</taxon>
        <taxon>Boletaceae</taxon>
        <taxon>Boletoideae</taxon>
        <taxon>Boletus</taxon>
    </lineage>
</organism>
<dbReference type="Proteomes" id="UP001194468">
    <property type="component" value="Unassembled WGS sequence"/>
</dbReference>
<dbReference type="EMBL" id="WHUW01000003">
    <property type="protein sequence ID" value="KAF8449000.1"/>
    <property type="molecule type" value="Genomic_DNA"/>
</dbReference>
<comment type="caution">
    <text evidence="2">The sequence shown here is derived from an EMBL/GenBank/DDBJ whole genome shotgun (WGS) entry which is preliminary data.</text>
</comment>
<evidence type="ECO:0000313" key="2">
    <source>
        <dbReference type="EMBL" id="KAF8449000.1"/>
    </source>
</evidence>
<feature type="signal peptide" evidence="1">
    <location>
        <begin position="1"/>
        <end position="22"/>
    </location>
</feature>
<protein>
    <recommendedName>
        <fullName evidence="4">Secreted protein</fullName>
    </recommendedName>
</protein>
<keyword evidence="1" id="KW-0732">Signal</keyword>
<feature type="chain" id="PRO_5042117056" description="Secreted protein" evidence="1">
    <location>
        <begin position="23"/>
        <end position="71"/>
    </location>
</feature>
<evidence type="ECO:0008006" key="4">
    <source>
        <dbReference type="Google" id="ProtNLM"/>
    </source>
</evidence>
<accession>A0AAD4C696</accession>
<evidence type="ECO:0000256" key="1">
    <source>
        <dbReference type="SAM" id="SignalP"/>
    </source>
</evidence>
<reference evidence="2" key="2">
    <citation type="journal article" date="2020" name="Nat. Commun.">
        <title>Large-scale genome sequencing of mycorrhizal fungi provides insights into the early evolution of symbiotic traits.</title>
        <authorList>
            <person name="Miyauchi S."/>
            <person name="Kiss E."/>
            <person name="Kuo A."/>
            <person name="Drula E."/>
            <person name="Kohler A."/>
            <person name="Sanchez-Garcia M."/>
            <person name="Morin E."/>
            <person name="Andreopoulos B."/>
            <person name="Barry K.W."/>
            <person name="Bonito G."/>
            <person name="Buee M."/>
            <person name="Carver A."/>
            <person name="Chen C."/>
            <person name="Cichocki N."/>
            <person name="Clum A."/>
            <person name="Culley D."/>
            <person name="Crous P.W."/>
            <person name="Fauchery L."/>
            <person name="Girlanda M."/>
            <person name="Hayes R.D."/>
            <person name="Keri Z."/>
            <person name="LaButti K."/>
            <person name="Lipzen A."/>
            <person name="Lombard V."/>
            <person name="Magnuson J."/>
            <person name="Maillard F."/>
            <person name="Murat C."/>
            <person name="Nolan M."/>
            <person name="Ohm R.A."/>
            <person name="Pangilinan J."/>
            <person name="Pereira M.F."/>
            <person name="Perotto S."/>
            <person name="Peter M."/>
            <person name="Pfister S."/>
            <person name="Riley R."/>
            <person name="Sitrit Y."/>
            <person name="Stielow J.B."/>
            <person name="Szollosi G."/>
            <person name="Zifcakova L."/>
            <person name="Stursova M."/>
            <person name="Spatafora J.W."/>
            <person name="Tedersoo L."/>
            <person name="Vaario L.M."/>
            <person name="Yamada A."/>
            <person name="Yan M."/>
            <person name="Wang P."/>
            <person name="Xu J."/>
            <person name="Bruns T."/>
            <person name="Baldrian P."/>
            <person name="Vilgalys R."/>
            <person name="Dunand C."/>
            <person name="Henrissat B."/>
            <person name="Grigoriev I.V."/>
            <person name="Hibbett D."/>
            <person name="Nagy L.G."/>
            <person name="Martin F.M."/>
        </authorList>
    </citation>
    <scope>NUCLEOTIDE SEQUENCE</scope>
    <source>
        <strain evidence="2">BED1</strain>
    </source>
</reference>
<name>A0AAD4C696_BOLED</name>
<dbReference type="AlphaFoldDB" id="A0AAD4C696"/>
<gene>
    <name evidence="2" type="ORF">L210DRAFT_613518</name>
</gene>
<sequence>MSPNVLIHRRFALSLVISISSSCIPSSGKSWPCPWRWIGCYIVIALSLESPEEILVEQHTFEDGVKHRSDL</sequence>
<reference evidence="2" key="1">
    <citation type="submission" date="2019-10" db="EMBL/GenBank/DDBJ databases">
        <authorList>
            <consortium name="DOE Joint Genome Institute"/>
            <person name="Kuo A."/>
            <person name="Miyauchi S."/>
            <person name="Kiss E."/>
            <person name="Drula E."/>
            <person name="Kohler A."/>
            <person name="Sanchez-Garcia M."/>
            <person name="Andreopoulos B."/>
            <person name="Barry K.W."/>
            <person name="Bonito G."/>
            <person name="Buee M."/>
            <person name="Carver A."/>
            <person name="Chen C."/>
            <person name="Cichocki N."/>
            <person name="Clum A."/>
            <person name="Culley D."/>
            <person name="Crous P.W."/>
            <person name="Fauchery L."/>
            <person name="Girlanda M."/>
            <person name="Hayes R."/>
            <person name="Keri Z."/>
            <person name="LaButti K."/>
            <person name="Lipzen A."/>
            <person name="Lombard V."/>
            <person name="Magnuson J."/>
            <person name="Maillard F."/>
            <person name="Morin E."/>
            <person name="Murat C."/>
            <person name="Nolan M."/>
            <person name="Ohm R."/>
            <person name="Pangilinan J."/>
            <person name="Pereira M."/>
            <person name="Perotto S."/>
            <person name="Peter M."/>
            <person name="Riley R."/>
            <person name="Sitrit Y."/>
            <person name="Stielow B."/>
            <person name="Szollosi G."/>
            <person name="Zifcakova L."/>
            <person name="Stursova M."/>
            <person name="Spatafora J.W."/>
            <person name="Tedersoo L."/>
            <person name="Vaario L.-M."/>
            <person name="Yamada A."/>
            <person name="Yan M."/>
            <person name="Wang P."/>
            <person name="Xu J."/>
            <person name="Bruns T."/>
            <person name="Baldrian P."/>
            <person name="Vilgalys R."/>
            <person name="Henrissat B."/>
            <person name="Grigoriev I.V."/>
            <person name="Hibbett D."/>
            <person name="Nagy L.G."/>
            <person name="Martin F.M."/>
        </authorList>
    </citation>
    <scope>NUCLEOTIDE SEQUENCE</scope>
    <source>
        <strain evidence="2">BED1</strain>
    </source>
</reference>